<dbReference type="GeneID" id="56439936"/>
<reference evidence="2" key="1">
    <citation type="submission" date="2022-06" db="EMBL/GenBank/DDBJ databases">
        <title>Brachyspira pilosicoli from pigs in Switzerland.</title>
        <authorList>
            <person name="Schmitt S."/>
            <person name="Arnold M."/>
            <person name="Rossano A."/>
            <person name="Perreten V."/>
        </authorList>
    </citation>
    <scope>NUCLEOTIDE SEQUENCE</scope>
    <source>
        <strain evidence="2">MEI4028</strain>
    </source>
</reference>
<feature type="domain" description="Polymerase beta nucleotidyltransferase" evidence="1">
    <location>
        <begin position="8"/>
        <end position="97"/>
    </location>
</feature>
<sequence length="97" mass="11247">MLEEKILKEIKNICSKYVNIEKVILFGSRAVDKEKYNSDIDLAVVGEFDFLFCERLKGEFENIPTLLKFDVVDYNNITNGELINDINKYGKVIYSKS</sequence>
<dbReference type="Gene3D" id="3.30.460.10">
    <property type="entry name" value="Beta Polymerase, domain 2"/>
    <property type="match status" value="1"/>
</dbReference>
<dbReference type="SUPFAM" id="SSF81301">
    <property type="entry name" value="Nucleotidyltransferase"/>
    <property type="match status" value="1"/>
</dbReference>
<evidence type="ECO:0000313" key="2">
    <source>
        <dbReference type="EMBL" id="WIH94140.1"/>
    </source>
</evidence>
<dbReference type="InterPro" id="IPR041633">
    <property type="entry name" value="Polbeta"/>
</dbReference>
<dbReference type="Pfam" id="PF18765">
    <property type="entry name" value="Polbeta"/>
    <property type="match status" value="1"/>
</dbReference>
<protein>
    <submittedName>
        <fullName evidence="2">Nucleotidyltransferase domain-containing protein</fullName>
    </submittedName>
</protein>
<organism evidence="2 3">
    <name type="scientific">Brachyspira pilosicoli</name>
    <name type="common">Serpulina pilosicoli</name>
    <dbReference type="NCBI Taxonomy" id="52584"/>
    <lineage>
        <taxon>Bacteria</taxon>
        <taxon>Pseudomonadati</taxon>
        <taxon>Spirochaetota</taxon>
        <taxon>Spirochaetia</taxon>
        <taxon>Brachyspirales</taxon>
        <taxon>Brachyspiraceae</taxon>
        <taxon>Brachyspira</taxon>
    </lineage>
</organism>
<accession>A0AAJ6GFS6</accession>
<gene>
    <name evidence="2" type="ORF">NEH99_07540</name>
</gene>
<dbReference type="CDD" id="cd05403">
    <property type="entry name" value="NT_KNTase_like"/>
    <property type="match status" value="1"/>
</dbReference>
<name>A0AAJ6GFS6_BRAPL</name>
<evidence type="ECO:0000313" key="3">
    <source>
        <dbReference type="Proteomes" id="UP001242021"/>
    </source>
</evidence>
<dbReference type="EMBL" id="CP098754">
    <property type="protein sequence ID" value="WIH94140.1"/>
    <property type="molecule type" value="Genomic_DNA"/>
</dbReference>
<proteinExistence type="predicted"/>
<dbReference type="RefSeq" id="WP_013244309.1">
    <property type="nucleotide sequence ID" value="NZ_CP098752.1"/>
</dbReference>
<evidence type="ECO:0000259" key="1">
    <source>
        <dbReference type="Pfam" id="PF18765"/>
    </source>
</evidence>
<dbReference type="AlphaFoldDB" id="A0AAJ6GFS6"/>
<dbReference type="Proteomes" id="UP001242021">
    <property type="component" value="Chromosome"/>
</dbReference>
<dbReference type="InterPro" id="IPR043519">
    <property type="entry name" value="NT_sf"/>
</dbReference>